<keyword evidence="3" id="KW-1185">Reference proteome</keyword>
<dbReference type="AlphaFoldDB" id="A0A6A2YFV0"/>
<proteinExistence type="predicted"/>
<comment type="caution">
    <text evidence="2">The sequence shown here is derived from an EMBL/GenBank/DDBJ whole genome shotgun (WGS) entry which is preliminary data.</text>
</comment>
<feature type="compositionally biased region" description="Basic and acidic residues" evidence="1">
    <location>
        <begin position="77"/>
        <end position="87"/>
    </location>
</feature>
<evidence type="ECO:0000256" key="1">
    <source>
        <dbReference type="SAM" id="MobiDB-lite"/>
    </source>
</evidence>
<name>A0A6A2YFV0_HIBSY</name>
<accession>A0A6A2YFV0</accession>
<reference evidence="2" key="1">
    <citation type="submission" date="2019-09" db="EMBL/GenBank/DDBJ databases">
        <title>Draft genome information of white flower Hibiscus syriacus.</title>
        <authorList>
            <person name="Kim Y.-M."/>
        </authorList>
    </citation>
    <scope>NUCLEOTIDE SEQUENCE [LARGE SCALE GENOMIC DNA]</scope>
    <source>
        <strain evidence="2">YM2019G1</strain>
    </source>
</reference>
<evidence type="ECO:0000313" key="2">
    <source>
        <dbReference type="EMBL" id="KAE8678446.1"/>
    </source>
</evidence>
<protein>
    <submittedName>
        <fullName evidence="2">Uncharacterized protein</fullName>
    </submittedName>
</protein>
<dbReference type="EMBL" id="VEPZ02001335">
    <property type="protein sequence ID" value="KAE8678446.1"/>
    <property type="molecule type" value="Genomic_DNA"/>
</dbReference>
<dbReference type="Proteomes" id="UP000436088">
    <property type="component" value="Unassembled WGS sequence"/>
</dbReference>
<evidence type="ECO:0000313" key="3">
    <source>
        <dbReference type="Proteomes" id="UP000436088"/>
    </source>
</evidence>
<feature type="region of interest" description="Disordered" evidence="1">
    <location>
        <begin position="67"/>
        <end position="87"/>
    </location>
</feature>
<gene>
    <name evidence="2" type="ORF">F3Y22_tig00111409pilonHSYRG00117</name>
</gene>
<organism evidence="2 3">
    <name type="scientific">Hibiscus syriacus</name>
    <name type="common">Rose of Sharon</name>
    <dbReference type="NCBI Taxonomy" id="106335"/>
    <lineage>
        <taxon>Eukaryota</taxon>
        <taxon>Viridiplantae</taxon>
        <taxon>Streptophyta</taxon>
        <taxon>Embryophyta</taxon>
        <taxon>Tracheophyta</taxon>
        <taxon>Spermatophyta</taxon>
        <taxon>Magnoliopsida</taxon>
        <taxon>eudicotyledons</taxon>
        <taxon>Gunneridae</taxon>
        <taxon>Pentapetalae</taxon>
        <taxon>rosids</taxon>
        <taxon>malvids</taxon>
        <taxon>Malvales</taxon>
        <taxon>Malvaceae</taxon>
        <taxon>Malvoideae</taxon>
        <taxon>Hibiscus</taxon>
    </lineage>
</organism>
<sequence length="87" mass="9893">METSSLNSNSNQFPLLDMVLLFHGFSCYNTIKSFFSRYCSSSLQSQTPSRLGPENPEIWAFNHESGEQLSESFGSEEISRLFEEEPS</sequence>